<dbReference type="EMBL" id="GBEZ01023833">
    <property type="protein sequence ID" value="JAC63088.1"/>
    <property type="molecule type" value="Transcribed_RNA"/>
</dbReference>
<evidence type="ECO:0000313" key="1">
    <source>
        <dbReference type="EMBL" id="JAC63088.1"/>
    </source>
</evidence>
<feature type="non-terminal residue" evidence="1">
    <location>
        <position position="1"/>
    </location>
</feature>
<feature type="non-terminal residue" evidence="1">
    <location>
        <position position="86"/>
    </location>
</feature>
<organism evidence="1">
    <name type="scientific">Tetraselmis sp. GSL018</name>
    <dbReference type="NCBI Taxonomy" id="582737"/>
    <lineage>
        <taxon>Eukaryota</taxon>
        <taxon>Viridiplantae</taxon>
        <taxon>Chlorophyta</taxon>
        <taxon>core chlorophytes</taxon>
        <taxon>Chlorodendrophyceae</taxon>
        <taxon>Chlorodendrales</taxon>
        <taxon>Chlorodendraceae</taxon>
        <taxon>Tetraselmis</taxon>
    </lineage>
</organism>
<sequence>ILEEAEAPLRCVHLSIMAAVDDMEAGQPANTELPACLPCGPPSFLPSAERSHRLRFRGKKARAEGLSLDFWHVEVALDSRNRTLMR</sequence>
<accession>A0A061QTR2</accession>
<dbReference type="AlphaFoldDB" id="A0A061QTR2"/>
<reference evidence="1" key="1">
    <citation type="submission" date="2014-05" db="EMBL/GenBank/DDBJ databases">
        <title>The transcriptome of the halophilic microalga Tetraselmis sp. GSL018 isolated from the Great Salt Lake, Utah.</title>
        <authorList>
            <person name="Jinkerson R.E."/>
            <person name="D'Adamo S."/>
            <person name="Posewitz M.C."/>
        </authorList>
    </citation>
    <scope>NUCLEOTIDE SEQUENCE</scope>
    <source>
        <strain evidence="1">GSL018</strain>
    </source>
</reference>
<protein>
    <submittedName>
        <fullName evidence="1">Uncharacterized protein</fullName>
    </submittedName>
</protein>
<name>A0A061QTR2_9CHLO</name>
<proteinExistence type="predicted"/>
<gene>
    <name evidence="1" type="ORF">TSPGSL018_21532</name>
</gene>